<protein>
    <submittedName>
        <fullName evidence="2">Uncharacterized protein</fullName>
    </submittedName>
</protein>
<dbReference type="RefSeq" id="WP_106113444.1">
    <property type="nucleotide sequence ID" value="NZ_PVSR01000010.1"/>
</dbReference>
<organism evidence="2 3">
    <name type="scientific">Actinopolyspora mortivallis</name>
    <dbReference type="NCBI Taxonomy" id="33906"/>
    <lineage>
        <taxon>Bacteria</taxon>
        <taxon>Bacillati</taxon>
        <taxon>Actinomycetota</taxon>
        <taxon>Actinomycetes</taxon>
        <taxon>Actinopolysporales</taxon>
        <taxon>Actinopolysporaceae</taxon>
        <taxon>Actinopolyspora</taxon>
    </lineage>
</organism>
<evidence type="ECO:0000313" key="3">
    <source>
        <dbReference type="Proteomes" id="UP000239352"/>
    </source>
</evidence>
<accession>A0A2T0GX68</accession>
<evidence type="ECO:0000256" key="1">
    <source>
        <dbReference type="SAM" id="MobiDB-lite"/>
    </source>
</evidence>
<reference evidence="2 3" key="1">
    <citation type="submission" date="2018-03" db="EMBL/GenBank/DDBJ databases">
        <title>Actinopolyspora mortivallis from Sahara, screening for active biomolecules.</title>
        <authorList>
            <person name="Selama O."/>
            <person name="Wellington E.M.H."/>
            <person name="Hacene H."/>
        </authorList>
    </citation>
    <scope>NUCLEOTIDE SEQUENCE [LARGE SCALE GENOMIC DNA]</scope>
    <source>
        <strain evidence="2 3">M5A</strain>
    </source>
</reference>
<comment type="caution">
    <text evidence="2">The sequence shown here is derived from an EMBL/GenBank/DDBJ whole genome shotgun (WGS) entry which is preliminary data.</text>
</comment>
<feature type="compositionally biased region" description="Gly residues" evidence="1">
    <location>
        <begin position="154"/>
        <end position="168"/>
    </location>
</feature>
<dbReference type="Proteomes" id="UP000239352">
    <property type="component" value="Unassembled WGS sequence"/>
</dbReference>
<feature type="region of interest" description="Disordered" evidence="1">
    <location>
        <begin position="131"/>
        <end position="168"/>
    </location>
</feature>
<dbReference type="STRING" id="1050202.GCA_000384035_03058"/>
<dbReference type="InParanoid" id="A0A2T0GX68"/>
<dbReference type="AlphaFoldDB" id="A0A2T0GX68"/>
<gene>
    <name evidence="2" type="ORF">CEP50_08780</name>
</gene>
<proteinExistence type="predicted"/>
<sequence>MTADEFTVELLTTLVVNAADEETALSSCARLPQLTGSRIVQSADCSDEEPGCRSVTLAGSVSVPGEGNHSAVLSRTVRTLLRALGPGFTGARVCCEPPSAWAVVDDPEVVGTLVVGGERALVEAWLTRAGTDRAESAASPSAAGPLTVSPPGPEGTGPPGGGGTRPRS</sequence>
<evidence type="ECO:0000313" key="2">
    <source>
        <dbReference type="EMBL" id="PRW63701.1"/>
    </source>
</evidence>
<dbReference type="EMBL" id="PVSR01000010">
    <property type="protein sequence ID" value="PRW63701.1"/>
    <property type="molecule type" value="Genomic_DNA"/>
</dbReference>
<keyword evidence="3" id="KW-1185">Reference proteome</keyword>
<name>A0A2T0GX68_ACTMO</name>